<feature type="domain" description="Flavin reductase like" evidence="5">
    <location>
        <begin position="28"/>
        <end position="163"/>
    </location>
</feature>
<dbReference type="Pfam" id="PF01613">
    <property type="entry name" value="Flavin_Reduct"/>
    <property type="match status" value="1"/>
</dbReference>
<evidence type="ECO:0000256" key="4">
    <source>
        <dbReference type="ARBA" id="ARBA00038054"/>
    </source>
</evidence>
<evidence type="ECO:0000256" key="2">
    <source>
        <dbReference type="ARBA" id="ARBA00022630"/>
    </source>
</evidence>
<dbReference type="InterPro" id="IPR002563">
    <property type="entry name" value="Flavin_Rdtase-like_dom"/>
</dbReference>
<dbReference type="PANTHER" id="PTHR33798">
    <property type="entry name" value="FLAVOPROTEIN OXYGENASE"/>
    <property type="match status" value="1"/>
</dbReference>
<evidence type="ECO:0000313" key="6">
    <source>
        <dbReference type="EMBL" id="SMP08068.1"/>
    </source>
</evidence>
<comment type="caution">
    <text evidence="6">The sequence shown here is derived from an EMBL/GenBank/DDBJ whole genome shotgun (WGS) entry which is preliminary data.</text>
</comment>
<evidence type="ECO:0000313" key="7">
    <source>
        <dbReference type="Proteomes" id="UP001157915"/>
    </source>
</evidence>
<proteinExistence type="inferred from homology"/>
<gene>
    <name evidence="6" type="ORF">SAMN06265367_101680</name>
</gene>
<dbReference type="RefSeq" id="WP_283411611.1">
    <property type="nucleotide sequence ID" value="NZ_FXUA01000001.1"/>
</dbReference>
<keyword evidence="7" id="KW-1185">Reference proteome</keyword>
<comment type="cofactor">
    <cofactor evidence="1">
        <name>FMN</name>
        <dbReference type="ChEBI" id="CHEBI:58210"/>
    </cofactor>
</comment>
<protein>
    <submittedName>
        <fullName evidence="6">NADH-FMN oxidoreductase RutF, flavin reductase (DIM6/NTAB) family</fullName>
    </submittedName>
</protein>
<dbReference type="EMBL" id="FXUA01000001">
    <property type="protein sequence ID" value="SMP08068.1"/>
    <property type="molecule type" value="Genomic_DNA"/>
</dbReference>
<evidence type="ECO:0000256" key="3">
    <source>
        <dbReference type="ARBA" id="ARBA00022643"/>
    </source>
</evidence>
<dbReference type="PANTHER" id="PTHR33798:SF5">
    <property type="entry name" value="FLAVIN REDUCTASE LIKE DOMAIN-CONTAINING PROTEIN"/>
    <property type="match status" value="1"/>
</dbReference>
<dbReference type="SUPFAM" id="SSF50475">
    <property type="entry name" value="FMN-binding split barrel"/>
    <property type="match status" value="1"/>
</dbReference>
<evidence type="ECO:0000256" key="1">
    <source>
        <dbReference type="ARBA" id="ARBA00001917"/>
    </source>
</evidence>
<evidence type="ECO:0000259" key="5">
    <source>
        <dbReference type="Pfam" id="PF01613"/>
    </source>
</evidence>
<dbReference type="InterPro" id="IPR012349">
    <property type="entry name" value="Split_barrel_FMN-bd"/>
</dbReference>
<comment type="similarity">
    <text evidence="4">Belongs to the flavoredoxin family.</text>
</comment>
<dbReference type="Proteomes" id="UP001157915">
    <property type="component" value="Unassembled WGS sequence"/>
</dbReference>
<reference evidence="6 7" key="1">
    <citation type="submission" date="2017-05" db="EMBL/GenBank/DDBJ databases">
        <authorList>
            <person name="Varghese N."/>
            <person name="Submissions S."/>
        </authorList>
    </citation>
    <scope>NUCLEOTIDE SEQUENCE [LARGE SCALE GENOMIC DNA]</scope>
    <source>
        <strain evidence="6 7">DSM 15360</strain>
    </source>
</reference>
<organism evidence="6 7">
    <name type="scientific">Algoriphagus winogradskyi</name>
    <dbReference type="NCBI Taxonomy" id="237017"/>
    <lineage>
        <taxon>Bacteria</taxon>
        <taxon>Pseudomonadati</taxon>
        <taxon>Bacteroidota</taxon>
        <taxon>Cytophagia</taxon>
        <taxon>Cytophagales</taxon>
        <taxon>Cyclobacteriaceae</taxon>
        <taxon>Algoriphagus</taxon>
    </lineage>
</organism>
<keyword evidence="2" id="KW-0285">Flavoprotein</keyword>
<dbReference type="Gene3D" id="2.30.110.10">
    <property type="entry name" value="Electron Transport, Fmn-binding Protein, Chain A"/>
    <property type="match status" value="1"/>
</dbReference>
<name>A0ABY1NHR0_9BACT</name>
<keyword evidence="3" id="KW-0288">FMN</keyword>
<accession>A0ABY1NHR0</accession>
<sequence length="212" mass="24006">MKLHKEDIERLERAYRLNLINSISGIKPANLIGTRSSTNKENVAIFSSVVHLGSSPAQLAFIMRPQTAIPRDTYPNIMETGFYTINHVSEAFIEKAHYTSAKLLKGYSEFERMKLRPEYIGDFHAPFVKESPVKIGMKYEESIPLPNGCIFIIGSVQMIICPDDIINDLGQMNLESYAGVGISGLNTYYGFKKLDSFPYVRENEIPEFNEKI</sequence>